<comment type="caution">
    <text evidence="2">The sequence shown here is derived from an EMBL/GenBank/DDBJ whole genome shotgun (WGS) entry which is preliminary data.</text>
</comment>
<dbReference type="InterPro" id="IPR041662">
    <property type="entry name" value="SusD-like_2"/>
</dbReference>
<protein>
    <submittedName>
        <fullName evidence="2">SusD/RagB family nutrient-binding outer membrane lipoprotein</fullName>
    </submittedName>
</protein>
<dbReference type="SUPFAM" id="SSF48452">
    <property type="entry name" value="TPR-like"/>
    <property type="match status" value="1"/>
</dbReference>
<feature type="chain" id="PRO_5047501826" evidence="1">
    <location>
        <begin position="22"/>
        <end position="487"/>
    </location>
</feature>
<organism evidence="2 3">
    <name type="scientific">Ohtaekwangia kribbensis</name>
    <dbReference type="NCBI Taxonomy" id="688913"/>
    <lineage>
        <taxon>Bacteria</taxon>
        <taxon>Pseudomonadati</taxon>
        <taxon>Bacteroidota</taxon>
        <taxon>Cytophagia</taxon>
        <taxon>Cytophagales</taxon>
        <taxon>Fulvivirgaceae</taxon>
        <taxon>Ohtaekwangia</taxon>
    </lineage>
</organism>
<sequence>MKKIFVIFLSFALLTSCVDSLDDYNVDTKRAQTVTAETLYSASLKNLADILTTPNVNNNNFRLYAQHWTTTTYLDEPRYVLTSRPIPQNFWDALYRDVLSDLVEARKIVEANQFITEGVKNNQLAQITIVEVYTWSVLVNTFGNVPYSEALDINNSLPKFDDAEDIYLNLLDRLDAALPLLTTTSAGFGTGELLYASKTGLANKIDYWKKFGNSVKLKLAMVLADQNPDRAAKAASEAAATAENLITTNDQSARFPYINDAPNNNPIATNLNSSFTSRQDFIAANTIVNLMNTLQDPRRPFYFTQVGGEYKGGNYGFQNDYAVFSKISTKIITPSFEALLLDYAEVEFLLAEAIERGFITGTASEHYDKAITASITYWGGTPADAATYLGRTEVAYTTATGDYKQKIGTQKWIALFNRGWDAWVEWKRLDYPQLLPPSGTGIQVELKIPVRLIYPISEQTVNGNNRAIAAEAIGGDLITTKLFWDIH</sequence>
<keyword evidence="1" id="KW-0732">Signal</keyword>
<accession>A0ABW3JVM5</accession>
<dbReference type="Gene3D" id="1.25.40.390">
    <property type="match status" value="1"/>
</dbReference>
<keyword evidence="2" id="KW-0449">Lipoprotein</keyword>
<name>A0ABW3JVM5_9BACT</name>
<reference evidence="3" key="1">
    <citation type="journal article" date="2019" name="Int. J. Syst. Evol. Microbiol.">
        <title>The Global Catalogue of Microorganisms (GCM) 10K type strain sequencing project: providing services to taxonomists for standard genome sequencing and annotation.</title>
        <authorList>
            <consortium name="The Broad Institute Genomics Platform"/>
            <consortium name="The Broad Institute Genome Sequencing Center for Infectious Disease"/>
            <person name="Wu L."/>
            <person name="Ma J."/>
        </authorList>
    </citation>
    <scope>NUCLEOTIDE SEQUENCE [LARGE SCALE GENOMIC DNA]</scope>
    <source>
        <strain evidence="3">CCUG 58938</strain>
    </source>
</reference>
<gene>
    <name evidence="2" type="ORF">ACFQ21_01450</name>
</gene>
<dbReference type="RefSeq" id="WP_377573777.1">
    <property type="nucleotide sequence ID" value="NZ_JBHTKA010000001.1"/>
</dbReference>
<dbReference type="PROSITE" id="PS51257">
    <property type="entry name" value="PROKAR_LIPOPROTEIN"/>
    <property type="match status" value="1"/>
</dbReference>
<dbReference type="Proteomes" id="UP001597112">
    <property type="component" value="Unassembled WGS sequence"/>
</dbReference>
<dbReference type="Pfam" id="PF12771">
    <property type="entry name" value="SusD-like_2"/>
    <property type="match status" value="1"/>
</dbReference>
<proteinExistence type="predicted"/>
<evidence type="ECO:0000313" key="3">
    <source>
        <dbReference type="Proteomes" id="UP001597112"/>
    </source>
</evidence>
<evidence type="ECO:0000256" key="1">
    <source>
        <dbReference type="SAM" id="SignalP"/>
    </source>
</evidence>
<keyword evidence="3" id="KW-1185">Reference proteome</keyword>
<evidence type="ECO:0000313" key="2">
    <source>
        <dbReference type="EMBL" id="MFD0997942.1"/>
    </source>
</evidence>
<dbReference type="EMBL" id="JBHTKA010000001">
    <property type="protein sequence ID" value="MFD0997942.1"/>
    <property type="molecule type" value="Genomic_DNA"/>
</dbReference>
<dbReference type="InterPro" id="IPR011990">
    <property type="entry name" value="TPR-like_helical_dom_sf"/>
</dbReference>
<feature type="signal peptide" evidence="1">
    <location>
        <begin position="1"/>
        <end position="21"/>
    </location>
</feature>